<protein>
    <recommendedName>
        <fullName evidence="1">Winged helix-turn-helix domain-containing protein</fullName>
    </recommendedName>
</protein>
<proteinExistence type="predicted"/>
<keyword evidence="3" id="KW-1185">Reference proteome</keyword>
<dbReference type="RefSeq" id="WP_189468365.1">
    <property type="nucleotide sequence ID" value="NZ_BMXS01000007.1"/>
</dbReference>
<evidence type="ECO:0000259" key="1">
    <source>
        <dbReference type="Pfam" id="PF14090"/>
    </source>
</evidence>
<feature type="domain" description="Winged helix-turn-helix" evidence="1">
    <location>
        <begin position="3"/>
        <end position="66"/>
    </location>
</feature>
<gene>
    <name evidence="2" type="ORF">GCM10007160_18090</name>
</gene>
<dbReference type="Pfam" id="PF14090">
    <property type="entry name" value="HTH_39"/>
    <property type="match status" value="1"/>
</dbReference>
<sequence>MATQVETIRRQLLAGNTLTQRSALMDFGIMALPRRITDLKETGFPVKVEMKSNPMTGQRFAQYSLDDEIKLVTRLKPGCIYHIYDVVKHPFNKDVFKESHGYFTMEGFSLSGSMVRIKMAGVDQYFKPNRLHSGQFKIKYIGGL</sequence>
<dbReference type="InterPro" id="IPR055245">
    <property type="entry name" value="HTH_proteobacteria"/>
</dbReference>
<dbReference type="EMBL" id="BMXS01000007">
    <property type="protein sequence ID" value="GGX91006.1"/>
    <property type="molecule type" value="Genomic_DNA"/>
</dbReference>
<reference evidence="3" key="1">
    <citation type="journal article" date="2019" name="Int. J. Syst. Evol. Microbiol.">
        <title>The Global Catalogue of Microorganisms (GCM) 10K type strain sequencing project: providing services to taxonomists for standard genome sequencing and annotation.</title>
        <authorList>
            <consortium name="The Broad Institute Genomics Platform"/>
            <consortium name="The Broad Institute Genome Sequencing Center for Infectious Disease"/>
            <person name="Wu L."/>
            <person name="Ma J."/>
        </authorList>
    </citation>
    <scope>NUCLEOTIDE SEQUENCE [LARGE SCALE GENOMIC DNA]</scope>
    <source>
        <strain evidence="3">KCTC 22228</strain>
    </source>
</reference>
<organism evidence="2 3">
    <name type="scientific">Litchfieldella qijiaojingensis</name>
    <dbReference type="NCBI Taxonomy" id="980347"/>
    <lineage>
        <taxon>Bacteria</taxon>
        <taxon>Pseudomonadati</taxon>
        <taxon>Pseudomonadota</taxon>
        <taxon>Gammaproteobacteria</taxon>
        <taxon>Oceanospirillales</taxon>
        <taxon>Halomonadaceae</taxon>
        <taxon>Litchfieldella</taxon>
    </lineage>
</organism>
<evidence type="ECO:0000313" key="2">
    <source>
        <dbReference type="EMBL" id="GGX91006.1"/>
    </source>
</evidence>
<evidence type="ECO:0000313" key="3">
    <source>
        <dbReference type="Proteomes" id="UP000653056"/>
    </source>
</evidence>
<accession>A0ABQ2YQV0</accession>
<dbReference type="Proteomes" id="UP000653056">
    <property type="component" value="Unassembled WGS sequence"/>
</dbReference>
<comment type="caution">
    <text evidence="2">The sequence shown here is derived from an EMBL/GenBank/DDBJ whole genome shotgun (WGS) entry which is preliminary data.</text>
</comment>
<name>A0ABQ2YQV0_9GAMM</name>